<dbReference type="PANTHER" id="PTHR24363">
    <property type="entry name" value="SERINE/THREONINE PROTEIN KINASE"/>
    <property type="match status" value="1"/>
</dbReference>
<sequence length="777" mass="86124">MPEKPSKPLTEPLTQGQPTLVNDTTRPEHYSPRFRFDRLGHILMVAWAIAAAALTASNPASVQVLERQAQSLLFKVRGTVPPPSQIVILAIDEESIAQLSSLPLRRAIYAEAIDKLMQAGAKAVVADVLWDLPSSYGYSNYDAGIVSYDDRQLQTVLQRYEGQIALSAKFVQGDSRQGEQSNLSLPYTPFQSELNPIGFTNFLSEPNDRIHLLGSRFLEKLPAQEAEIIKSAKVPSLAEAALQATKLKYSQPQGDNIFFYGGANTFKPVSFWNVISPENWNSEYLQKGKYFKDKIVLIGVITKSNPDFHLTPMGEMSGVEIHANAIATLLQDRSIREAFADPAMAGGLVLLVIFVAGLLLSRARRPLFRLFWAGVMGLGWGSACYVAFGSGLVILPMAVPIGAIGLVGVSYWLTGSASGHLINQRNKRISQEVKRSARTIEMMSQRSDREDLLRERELELANKTLGGRYKITQILGHGGFGETYIAQDIKRPQSPQCVVKQLSPATSNPHHLKLARRLFDREAEALERLGRHEQIPRLLAYFEEDGEFYLVQEYIPGHSLSEELSLGRQLPEARVVDILKELLEILSFVHGEKVIHRDIKPSNIIRRQADSQLVLIDFGAVKDQYSKLAAEDTSNNLTIGIGTQGYMAPEQAAGKPQHNSDIYAVGMMGIQALTGLPPSQLKPDSQTGEIRWEDKALVSRGLANVLSKMVRYDSTKRYQSAIETLQALKKLSNFTTLQLNQELFIVPEIAEDITIETRAWPETFGSGEVPPTEPPAK</sequence>
<dbReference type="EC" id="2.7.11.1" evidence="1"/>
<feature type="domain" description="Protein kinase" evidence="12">
    <location>
        <begin position="469"/>
        <end position="735"/>
    </location>
</feature>
<evidence type="ECO:0000256" key="4">
    <source>
        <dbReference type="ARBA" id="ARBA00022741"/>
    </source>
</evidence>
<protein>
    <recommendedName>
        <fullName evidence="1">non-specific serine/threonine protein kinase</fullName>
        <ecNumber evidence="1">2.7.11.1</ecNumber>
    </recommendedName>
</protein>
<name>A0A2T1DHZ8_9CYAN</name>
<keyword evidence="2" id="KW-0723">Serine/threonine-protein kinase</keyword>
<feature type="transmembrane region" description="Helical" evidence="11">
    <location>
        <begin position="394"/>
        <end position="413"/>
    </location>
</feature>
<feature type="binding site" evidence="9">
    <location>
        <position position="500"/>
    </location>
    <ligand>
        <name>ATP</name>
        <dbReference type="ChEBI" id="CHEBI:30616"/>
    </ligand>
</feature>
<dbReference type="InterPro" id="IPR007890">
    <property type="entry name" value="CHASE2"/>
</dbReference>
<evidence type="ECO:0000259" key="12">
    <source>
        <dbReference type="PROSITE" id="PS50011"/>
    </source>
</evidence>
<dbReference type="RefSeq" id="WP_073070857.1">
    <property type="nucleotide sequence ID" value="NZ_MPPI01000009.1"/>
</dbReference>
<dbReference type="STRING" id="1920490.GCA_001895925_03791"/>
<evidence type="ECO:0000256" key="10">
    <source>
        <dbReference type="SAM" id="MobiDB-lite"/>
    </source>
</evidence>
<comment type="catalytic activity">
    <reaction evidence="8">
        <text>L-seryl-[protein] + ATP = O-phospho-L-seryl-[protein] + ADP + H(+)</text>
        <dbReference type="Rhea" id="RHEA:17989"/>
        <dbReference type="Rhea" id="RHEA-COMP:9863"/>
        <dbReference type="Rhea" id="RHEA-COMP:11604"/>
        <dbReference type="ChEBI" id="CHEBI:15378"/>
        <dbReference type="ChEBI" id="CHEBI:29999"/>
        <dbReference type="ChEBI" id="CHEBI:30616"/>
        <dbReference type="ChEBI" id="CHEBI:83421"/>
        <dbReference type="ChEBI" id="CHEBI:456216"/>
        <dbReference type="EC" id="2.7.11.1"/>
    </reaction>
</comment>
<evidence type="ECO:0000256" key="2">
    <source>
        <dbReference type="ARBA" id="ARBA00022527"/>
    </source>
</evidence>
<evidence type="ECO:0000256" key="5">
    <source>
        <dbReference type="ARBA" id="ARBA00022777"/>
    </source>
</evidence>
<reference evidence="13 14" key="1">
    <citation type="submission" date="2018-02" db="EMBL/GenBank/DDBJ databases">
        <authorList>
            <person name="Cohen D.B."/>
            <person name="Kent A.D."/>
        </authorList>
    </citation>
    <scope>NUCLEOTIDE SEQUENCE [LARGE SCALE GENOMIC DNA]</scope>
    <source>
        <strain evidence="13 14">ULC007</strain>
    </source>
</reference>
<keyword evidence="6 9" id="KW-0067">ATP-binding</keyword>
<reference evidence="13 14" key="2">
    <citation type="submission" date="2018-03" db="EMBL/GenBank/DDBJ databases">
        <title>The ancient ancestry and fast evolution of plastids.</title>
        <authorList>
            <person name="Moore K.R."/>
            <person name="Magnabosco C."/>
            <person name="Momper L."/>
            <person name="Gold D.A."/>
            <person name="Bosak T."/>
            <person name="Fournier G.P."/>
        </authorList>
    </citation>
    <scope>NUCLEOTIDE SEQUENCE [LARGE SCALE GENOMIC DNA]</scope>
    <source>
        <strain evidence="13 14">ULC007</strain>
    </source>
</reference>
<dbReference type="SMART" id="SM01080">
    <property type="entry name" value="CHASE2"/>
    <property type="match status" value="1"/>
</dbReference>
<dbReference type="InterPro" id="IPR000719">
    <property type="entry name" value="Prot_kinase_dom"/>
</dbReference>
<keyword evidence="11" id="KW-1133">Transmembrane helix</keyword>
<evidence type="ECO:0000256" key="8">
    <source>
        <dbReference type="ARBA" id="ARBA00048679"/>
    </source>
</evidence>
<dbReference type="OrthoDB" id="428645at2"/>
<evidence type="ECO:0000256" key="6">
    <source>
        <dbReference type="ARBA" id="ARBA00022840"/>
    </source>
</evidence>
<evidence type="ECO:0000256" key="9">
    <source>
        <dbReference type="PROSITE-ProRule" id="PRU10141"/>
    </source>
</evidence>
<feature type="transmembrane region" description="Helical" evidence="11">
    <location>
        <begin position="367"/>
        <end position="388"/>
    </location>
</feature>
<organism evidence="13 14">
    <name type="scientific">Phormidesmis priestleyi ULC007</name>
    <dbReference type="NCBI Taxonomy" id="1920490"/>
    <lineage>
        <taxon>Bacteria</taxon>
        <taxon>Bacillati</taxon>
        <taxon>Cyanobacteriota</taxon>
        <taxon>Cyanophyceae</taxon>
        <taxon>Leptolyngbyales</taxon>
        <taxon>Leptolyngbyaceae</taxon>
        <taxon>Phormidesmis</taxon>
    </lineage>
</organism>
<dbReference type="Pfam" id="PF05226">
    <property type="entry name" value="CHASE2"/>
    <property type="match status" value="1"/>
</dbReference>
<dbReference type="GO" id="GO:0005524">
    <property type="term" value="F:ATP binding"/>
    <property type="evidence" value="ECO:0007669"/>
    <property type="project" value="UniProtKB-UniRule"/>
</dbReference>
<keyword evidence="3" id="KW-0808">Transferase</keyword>
<feature type="compositionally biased region" description="Polar residues" evidence="10">
    <location>
        <begin position="12"/>
        <end position="24"/>
    </location>
</feature>
<dbReference type="SUPFAM" id="SSF56112">
    <property type="entry name" value="Protein kinase-like (PK-like)"/>
    <property type="match status" value="1"/>
</dbReference>
<accession>A0A2T1DHZ8</accession>
<keyword evidence="11" id="KW-0472">Membrane</keyword>
<evidence type="ECO:0000313" key="14">
    <source>
        <dbReference type="Proteomes" id="UP000238634"/>
    </source>
</evidence>
<dbReference type="Pfam" id="PF00069">
    <property type="entry name" value="Pkinase"/>
    <property type="match status" value="1"/>
</dbReference>
<dbReference type="PROSITE" id="PS50011">
    <property type="entry name" value="PROTEIN_KINASE_DOM"/>
    <property type="match status" value="1"/>
</dbReference>
<feature type="transmembrane region" description="Helical" evidence="11">
    <location>
        <begin position="343"/>
        <end position="360"/>
    </location>
</feature>
<proteinExistence type="predicted"/>
<comment type="catalytic activity">
    <reaction evidence="7">
        <text>L-threonyl-[protein] + ATP = O-phospho-L-threonyl-[protein] + ADP + H(+)</text>
        <dbReference type="Rhea" id="RHEA:46608"/>
        <dbReference type="Rhea" id="RHEA-COMP:11060"/>
        <dbReference type="Rhea" id="RHEA-COMP:11605"/>
        <dbReference type="ChEBI" id="CHEBI:15378"/>
        <dbReference type="ChEBI" id="CHEBI:30013"/>
        <dbReference type="ChEBI" id="CHEBI:30616"/>
        <dbReference type="ChEBI" id="CHEBI:61977"/>
        <dbReference type="ChEBI" id="CHEBI:456216"/>
        <dbReference type="EC" id="2.7.11.1"/>
    </reaction>
</comment>
<dbReference type="AlphaFoldDB" id="A0A2T1DHZ8"/>
<dbReference type="Gene3D" id="3.30.200.20">
    <property type="entry name" value="Phosphorylase Kinase, domain 1"/>
    <property type="match status" value="1"/>
</dbReference>
<keyword evidence="5" id="KW-0418">Kinase</keyword>
<comment type="caution">
    <text evidence="13">The sequence shown here is derived from an EMBL/GenBank/DDBJ whole genome shotgun (WGS) entry which is preliminary data.</text>
</comment>
<keyword evidence="11" id="KW-0812">Transmembrane</keyword>
<evidence type="ECO:0000256" key="3">
    <source>
        <dbReference type="ARBA" id="ARBA00022679"/>
    </source>
</evidence>
<evidence type="ECO:0000256" key="11">
    <source>
        <dbReference type="SAM" id="Phobius"/>
    </source>
</evidence>
<dbReference type="Proteomes" id="UP000238634">
    <property type="component" value="Unassembled WGS sequence"/>
</dbReference>
<dbReference type="Gene3D" id="1.10.510.10">
    <property type="entry name" value="Transferase(Phosphotransferase) domain 1"/>
    <property type="match status" value="1"/>
</dbReference>
<gene>
    <name evidence="13" type="ORF">C7B65_08585</name>
</gene>
<keyword evidence="4 9" id="KW-0547">Nucleotide-binding</keyword>
<dbReference type="SMART" id="SM00220">
    <property type="entry name" value="S_TKc"/>
    <property type="match status" value="1"/>
</dbReference>
<dbReference type="PROSITE" id="PS00107">
    <property type="entry name" value="PROTEIN_KINASE_ATP"/>
    <property type="match status" value="1"/>
</dbReference>
<keyword evidence="14" id="KW-1185">Reference proteome</keyword>
<dbReference type="InterPro" id="IPR017441">
    <property type="entry name" value="Protein_kinase_ATP_BS"/>
</dbReference>
<dbReference type="CDD" id="cd14014">
    <property type="entry name" value="STKc_PknB_like"/>
    <property type="match status" value="1"/>
</dbReference>
<dbReference type="EMBL" id="PVWG01000007">
    <property type="protein sequence ID" value="PSB20103.1"/>
    <property type="molecule type" value="Genomic_DNA"/>
</dbReference>
<evidence type="ECO:0000256" key="1">
    <source>
        <dbReference type="ARBA" id="ARBA00012513"/>
    </source>
</evidence>
<feature type="region of interest" description="Disordered" evidence="10">
    <location>
        <begin position="1"/>
        <end position="27"/>
    </location>
</feature>
<dbReference type="PANTHER" id="PTHR24363:SF0">
    <property type="entry name" value="SERINE_THREONINE KINASE LIKE DOMAIN CONTAINING 1"/>
    <property type="match status" value="1"/>
</dbReference>
<dbReference type="InterPro" id="IPR011009">
    <property type="entry name" value="Kinase-like_dom_sf"/>
</dbReference>
<dbReference type="GO" id="GO:0004674">
    <property type="term" value="F:protein serine/threonine kinase activity"/>
    <property type="evidence" value="ECO:0007669"/>
    <property type="project" value="UniProtKB-KW"/>
</dbReference>
<evidence type="ECO:0000256" key="7">
    <source>
        <dbReference type="ARBA" id="ARBA00047899"/>
    </source>
</evidence>
<evidence type="ECO:0000313" key="13">
    <source>
        <dbReference type="EMBL" id="PSB20103.1"/>
    </source>
</evidence>